<dbReference type="EMBL" id="CP003243">
    <property type="protein sequence ID" value="AFC99185.1"/>
    <property type="molecule type" value="Genomic_DNA"/>
</dbReference>
<dbReference type="NCBIfam" id="TIGR04474">
    <property type="entry name" value="tcm_partner"/>
    <property type="match status" value="1"/>
</dbReference>
<dbReference type="GeneID" id="11970302"/>
<organism evidence="2 3">
    <name type="scientific">Methanocella conradii (strain DSM 24694 / JCM 17849 / CGMCC 1.5162 / HZ254)</name>
    <dbReference type="NCBI Taxonomy" id="1041930"/>
    <lineage>
        <taxon>Archaea</taxon>
        <taxon>Methanobacteriati</taxon>
        <taxon>Methanobacteriota</taxon>
        <taxon>Stenosarchaea group</taxon>
        <taxon>Methanomicrobia</taxon>
        <taxon>Methanocellales</taxon>
        <taxon>Methanocellaceae</taxon>
        <taxon>Methanocella</taxon>
    </lineage>
</organism>
<evidence type="ECO:0000313" key="3">
    <source>
        <dbReference type="Proteomes" id="UP000005233"/>
    </source>
</evidence>
<dbReference type="STRING" id="1041930.Mtc_0418"/>
<dbReference type="InterPro" id="IPR054339">
    <property type="entry name" value="GMT_wHTH"/>
</dbReference>
<dbReference type="KEGG" id="mez:Mtc_0418"/>
<feature type="domain" description="GMT-like wHTH" evidence="1">
    <location>
        <begin position="279"/>
        <end position="351"/>
    </location>
</feature>
<keyword evidence="3" id="KW-1185">Reference proteome</keyword>
<evidence type="ECO:0000313" key="2">
    <source>
        <dbReference type="EMBL" id="AFC99185.1"/>
    </source>
</evidence>
<dbReference type="eggNOG" id="arCOG08191">
    <property type="taxonomic scope" value="Archaea"/>
</dbReference>
<dbReference type="RefSeq" id="WP_014405024.1">
    <property type="nucleotide sequence ID" value="NC_017034.1"/>
</dbReference>
<accession>H8I446</accession>
<dbReference type="Pfam" id="PF22560">
    <property type="entry name" value="GMT-wHTH"/>
    <property type="match status" value="1"/>
</dbReference>
<dbReference type="HOGENOM" id="CLU_063017_0_0_2"/>
<evidence type="ECO:0000259" key="1">
    <source>
        <dbReference type="Pfam" id="PF22560"/>
    </source>
</evidence>
<dbReference type="Proteomes" id="UP000005233">
    <property type="component" value="Chromosome"/>
</dbReference>
<protein>
    <recommendedName>
        <fullName evidence="1">GMT-like wHTH domain-containing protein</fullName>
    </recommendedName>
</protein>
<gene>
    <name evidence="2" type="ordered locus">Mtc_0418</name>
</gene>
<dbReference type="InterPro" id="IPR031009">
    <property type="entry name" value="Tcm_partner"/>
</dbReference>
<dbReference type="AlphaFoldDB" id="H8I446"/>
<dbReference type="OrthoDB" id="359446at2157"/>
<proteinExistence type="predicted"/>
<name>H8I446_METCZ</name>
<sequence>MNTDKFFEESKEQSIVKATIVSKYFYAWAKVLISQVKNKDKKIAYIDLFAGPGRYKDGSKSTPILILEKAIADKDMQEMLVTIFNDGDPEHAESLKKAIAEIPGINTLKYAPDIKTIVVGEELAKIFEKIKLVPTLFFVDPWGYKGLSLRLINSVLRNFGCDCIIFFNFNRINMGLNNPLVKEHMSALFGNERVESLKQRLDKMNPYERELTVIEEISNALKEMGGKFVLPFRFRSSKGDRTSHYLIFVSKHFLGYEIMKEIMAKESSATVQGVPTLEYIPADKNYPTLFNFSLPLEELEEMLLEEFSEQTLTMQQIYELHRVGKRYIKKNYKDVLIDMEMKGEILCDPPAIKRKSYKGKPSFRDDVKVTFKKRS</sequence>
<reference evidence="2 3" key="1">
    <citation type="journal article" date="2012" name="J. Bacteriol.">
        <title>Complete genome sequence of a thermophilic methanogen, Methanocella conradii HZ254, isolated from Chinese rice field soil.</title>
        <authorList>
            <person name="Lu Z."/>
            <person name="Lu Y."/>
        </authorList>
    </citation>
    <scope>NUCLEOTIDE SEQUENCE [LARGE SCALE GENOMIC DNA]</scope>
    <source>
        <strain evidence="3">DSM 24694 / JCM 17849 / CGMCC 1.5162 / HZ254</strain>
    </source>
</reference>